<dbReference type="AlphaFoldDB" id="A0AAV9U1P8"/>
<evidence type="ECO:0000313" key="5">
    <source>
        <dbReference type="Proteomes" id="UP001375240"/>
    </source>
</evidence>
<dbReference type="InterPro" id="IPR039436">
    <property type="entry name" value="Asteroid_dom"/>
</dbReference>
<accession>A0AAV9U1P8</accession>
<evidence type="ECO:0000256" key="1">
    <source>
        <dbReference type="ARBA" id="ARBA00007398"/>
    </source>
</evidence>
<dbReference type="EMBL" id="JAVHNQ010000016">
    <property type="protein sequence ID" value="KAK6331185.1"/>
    <property type="molecule type" value="Genomic_DNA"/>
</dbReference>
<comment type="caution">
    <text evidence="4">The sequence shown here is derived from an EMBL/GenBank/DDBJ whole genome shotgun (WGS) entry which is preliminary data.</text>
</comment>
<reference evidence="4 5" key="1">
    <citation type="submission" date="2019-10" db="EMBL/GenBank/DDBJ databases">
        <authorList>
            <person name="Palmer J.M."/>
        </authorList>
    </citation>
    <scope>NUCLEOTIDE SEQUENCE [LARGE SCALE GENOMIC DNA]</scope>
    <source>
        <strain evidence="4 5">TWF696</strain>
    </source>
</reference>
<name>A0AAV9U1P8_9PEZI</name>
<dbReference type="PANTHER" id="PTHR15665">
    <property type="entry name" value="ASTEROID PROTEIN"/>
    <property type="match status" value="1"/>
</dbReference>
<dbReference type="InterPro" id="IPR029060">
    <property type="entry name" value="PIN-like_dom_sf"/>
</dbReference>
<dbReference type="Gene3D" id="3.40.50.1010">
    <property type="entry name" value="5'-nuclease"/>
    <property type="match status" value="1"/>
</dbReference>
<dbReference type="Pfam" id="PF12813">
    <property type="entry name" value="XPG_I_2"/>
    <property type="match status" value="1"/>
</dbReference>
<dbReference type="Proteomes" id="UP001375240">
    <property type="component" value="Unassembled WGS sequence"/>
</dbReference>
<organism evidence="4 5">
    <name type="scientific">Orbilia brochopaga</name>
    <dbReference type="NCBI Taxonomy" id="3140254"/>
    <lineage>
        <taxon>Eukaryota</taxon>
        <taxon>Fungi</taxon>
        <taxon>Dikarya</taxon>
        <taxon>Ascomycota</taxon>
        <taxon>Pezizomycotina</taxon>
        <taxon>Orbiliomycetes</taxon>
        <taxon>Orbiliales</taxon>
        <taxon>Orbiliaceae</taxon>
        <taxon>Orbilia</taxon>
    </lineage>
</organism>
<feature type="compositionally biased region" description="Acidic residues" evidence="2">
    <location>
        <begin position="576"/>
        <end position="587"/>
    </location>
</feature>
<proteinExistence type="inferred from homology"/>
<evidence type="ECO:0000259" key="3">
    <source>
        <dbReference type="Pfam" id="PF12813"/>
    </source>
</evidence>
<sequence>MGIPHLLSTLEKLRRPASRSFSSDGGREQLPAAVIDGSALAHFIFNCCVKTFRDRTADVLAFDYAAYQRAVVRWLEDLEAGFTITHIFIDGHLPSYKTDTRTSRVQKAVTDLARLRTLSPAAIDLRKSPWTPTPPFLIAAFTDAVYCHERYRHVVRTVPGEADAFCAGAASEYQGGEAVIFTADSDLLVYPSKPHVRIAMLGDMAFEDAEDGRTVKVTLWTPAEIDALLGGDGNLLRFAWVLHHDSLRAAHITSTFPSAAASVVKERGKVLGGVLVPPVFQEQYTLPPRELYFSSTDDTPPVILDSRAAEVVYRSRSFSSLAHPRSKEADVTVYLPVLFEDVTKKSAWNVGLRVRKLAYSILFDNSTMLSEACRKAAGVTHRYINLSTTADAGKLADEVAAVPTLGDTRAVLVYVVSQVIIEHSQAGSPLEKTDILALLAAITHSPSLFEIPAIPTEEWTWPRVQLLAQVYAGLWSMYLLSVATTVTGNTDSELQQRLAAMPKMVEALNVRRFMAVYAIMPRVGKKARKRARKRVKTGEGDEGDDLGRVVGRLFREGDIQGVLEILGGQEGGSGDSADDGSGGEDEYMGMTVG</sequence>
<feature type="region of interest" description="Disordered" evidence="2">
    <location>
        <begin position="567"/>
        <end position="593"/>
    </location>
</feature>
<evidence type="ECO:0000256" key="2">
    <source>
        <dbReference type="SAM" id="MobiDB-lite"/>
    </source>
</evidence>
<comment type="similarity">
    <text evidence="1">Belongs to the asteroid family.</text>
</comment>
<feature type="domain" description="Asteroid" evidence="3">
    <location>
        <begin position="134"/>
        <end position="379"/>
    </location>
</feature>
<dbReference type="SUPFAM" id="SSF88723">
    <property type="entry name" value="PIN domain-like"/>
    <property type="match status" value="1"/>
</dbReference>
<dbReference type="InterPro" id="IPR026832">
    <property type="entry name" value="Asteroid"/>
</dbReference>
<evidence type="ECO:0000313" key="4">
    <source>
        <dbReference type="EMBL" id="KAK6331185.1"/>
    </source>
</evidence>
<dbReference type="PANTHER" id="PTHR15665:SF1">
    <property type="entry name" value="PROTEIN ASTEROID HOMOLOG 1"/>
    <property type="match status" value="1"/>
</dbReference>
<gene>
    <name evidence="4" type="ORF">TWF696_003252</name>
</gene>
<keyword evidence="5" id="KW-1185">Reference proteome</keyword>
<protein>
    <recommendedName>
        <fullName evidence="3">Asteroid domain-containing protein</fullName>
    </recommendedName>
</protein>